<reference evidence="1 2" key="1">
    <citation type="submission" date="2024-01" db="EMBL/GenBank/DDBJ databases">
        <title>The genomes of 5 underutilized Papilionoideae crops provide insights into root nodulation and disease resistanc.</title>
        <authorList>
            <person name="Jiang F."/>
        </authorList>
    </citation>
    <scope>NUCLEOTIDE SEQUENCE [LARGE SCALE GENOMIC DNA]</scope>
    <source>
        <strain evidence="1">DUOXIRENSHENG_FW03</strain>
        <tissue evidence="1">Leaves</tissue>
    </source>
</reference>
<accession>A0AAN9SZN8</accession>
<sequence length="98" mass="10880">MGSYVTIRSQSLKDYLLVWIPIGVDRNMLELDNGKIPIISFKSSTCSTVHSLHGFSINPSDPRSPSVIRAARLKNLHGLQWKYVMMGSEVILCCSGRG</sequence>
<dbReference type="AlphaFoldDB" id="A0AAN9SZN8"/>
<name>A0AAN9SZN8_PSOTE</name>
<protein>
    <submittedName>
        <fullName evidence="1">Uncharacterized protein</fullName>
    </submittedName>
</protein>
<evidence type="ECO:0000313" key="1">
    <source>
        <dbReference type="EMBL" id="KAK7402148.1"/>
    </source>
</evidence>
<dbReference type="EMBL" id="JAYMYS010000003">
    <property type="protein sequence ID" value="KAK7402148.1"/>
    <property type="molecule type" value="Genomic_DNA"/>
</dbReference>
<evidence type="ECO:0000313" key="2">
    <source>
        <dbReference type="Proteomes" id="UP001386955"/>
    </source>
</evidence>
<comment type="caution">
    <text evidence="1">The sequence shown here is derived from an EMBL/GenBank/DDBJ whole genome shotgun (WGS) entry which is preliminary data.</text>
</comment>
<proteinExistence type="predicted"/>
<organism evidence="1 2">
    <name type="scientific">Psophocarpus tetragonolobus</name>
    <name type="common">Winged bean</name>
    <name type="synonym">Dolichos tetragonolobus</name>
    <dbReference type="NCBI Taxonomy" id="3891"/>
    <lineage>
        <taxon>Eukaryota</taxon>
        <taxon>Viridiplantae</taxon>
        <taxon>Streptophyta</taxon>
        <taxon>Embryophyta</taxon>
        <taxon>Tracheophyta</taxon>
        <taxon>Spermatophyta</taxon>
        <taxon>Magnoliopsida</taxon>
        <taxon>eudicotyledons</taxon>
        <taxon>Gunneridae</taxon>
        <taxon>Pentapetalae</taxon>
        <taxon>rosids</taxon>
        <taxon>fabids</taxon>
        <taxon>Fabales</taxon>
        <taxon>Fabaceae</taxon>
        <taxon>Papilionoideae</taxon>
        <taxon>50 kb inversion clade</taxon>
        <taxon>NPAAA clade</taxon>
        <taxon>indigoferoid/millettioid clade</taxon>
        <taxon>Phaseoleae</taxon>
        <taxon>Psophocarpus</taxon>
    </lineage>
</organism>
<gene>
    <name evidence="1" type="ORF">VNO78_14180</name>
</gene>
<dbReference type="Proteomes" id="UP001386955">
    <property type="component" value="Unassembled WGS sequence"/>
</dbReference>
<keyword evidence="2" id="KW-1185">Reference proteome</keyword>